<dbReference type="AlphaFoldDB" id="C5M0F0"/>
<keyword evidence="1" id="KW-0175">Coiled coil</keyword>
<gene>
    <name evidence="2" type="ORF">Pmar_PMAR009256</name>
</gene>
<name>C5M0F0_PERM5</name>
<keyword evidence="3" id="KW-1185">Reference proteome</keyword>
<dbReference type="EMBL" id="GG687085">
    <property type="protein sequence ID" value="EEQ97557.1"/>
    <property type="molecule type" value="Genomic_DNA"/>
</dbReference>
<reference evidence="2 3" key="1">
    <citation type="submission" date="2008-07" db="EMBL/GenBank/DDBJ databases">
        <authorList>
            <person name="El-Sayed N."/>
            <person name="Caler E."/>
            <person name="Inman J."/>
            <person name="Amedeo P."/>
            <person name="Hass B."/>
            <person name="Wortman J."/>
        </authorList>
    </citation>
    <scope>NUCLEOTIDE SEQUENCE [LARGE SCALE GENOMIC DNA]</scope>
    <source>
        <strain evidence="3">ATCC 50983 / TXsc</strain>
    </source>
</reference>
<evidence type="ECO:0000313" key="3">
    <source>
        <dbReference type="Proteomes" id="UP000007800"/>
    </source>
</evidence>
<evidence type="ECO:0000256" key="1">
    <source>
        <dbReference type="SAM" id="Coils"/>
    </source>
</evidence>
<organism evidence="3">
    <name type="scientific">Perkinsus marinus (strain ATCC 50983 / TXsc)</name>
    <dbReference type="NCBI Taxonomy" id="423536"/>
    <lineage>
        <taxon>Eukaryota</taxon>
        <taxon>Sar</taxon>
        <taxon>Alveolata</taxon>
        <taxon>Perkinsozoa</taxon>
        <taxon>Perkinsea</taxon>
        <taxon>Perkinsida</taxon>
        <taxon>Perkinsidae</taxon>
        <taxon>Perkinsus</taxon>
    </lineage>
</organism>
<sequence length="201" mass="23234">MQVISDDGSIMPSTQLDAVAARGRVEQLPGHTEELEQRLYAEKDHTIQQLKMQLAHELEEASTSRRELAETRETLGRERAEMEYKVQQLEEQVVHAVEEVNSVKKEFSEARKAWTQEQESSAFALADLKIEAQQRCHERDNAWERIAALEKKMESDEIKARDRESELQRTIAANQDTFKVKLETIQAELERVNRLRVSSDS</sequence>
<dbReference type="InParanoid" id="C5M0F0"/>
<protein>
    <submittedName>
        <fullName evidence="2">Uncharacterized protein</fullName>
    </submittedName>
</protein>
<accession>C5M0F0</accession>
<dbReference type="RefSeq" id="XP_002764840.1">
    <property type="nucleotide sequence ID" value="XM_002764794.1"/>
</dbReference>
<dbReference type="Proteomes" id="UP000007800">
    <property type="component" value="Unassembled WGS sequence"/>
</dbReference>
<evidence type="ECO:0000313" key="2">
    <source>
        <dbReference type="EMBL" id="EEQ97557.1"/>
    </source>
</evidence>
<feature type="coiled-coil region" evidence="1">
    <location>
        <begin position="47"/>
        <end position="106"/>
    </location>
</feature>
<dbReference type="GeneID" id="9055304"/>
<proteinExistence type="predicted"/>